<evidence type="ECO:0000256" key="12">
    <source>
        <dbReference type="SAM" id="MobiDB-lite"/>
    </source>
</evidence>
<dbReference type="Gene3D" id="1.10.510.10">
    <property type="entry name" value="Transferase(Phosphotransferase) domain 1"/>
    <property type="match status" value="1"/>
</dbReference>
<keyword evidence="8" id="KW-0131">Cell cycle</keyword>
<dbReference type="Gene3D" id="3.30.200.20">
    <property type="entry name" value="Phosphorylase Kinase, domain 1"/>
    <property type="match status" value="1"/>
</dbReference>
<evidence type="ECO:0000256" key="7">
    <source>
        <dbReference type="ARBA" id="ARBA00023242"/>
    </source>
</evidence>
<keyword evidence="5" id="KW-0963">Cytoplasm</keyword>
<dbReference type="SUPFAM" id="SSF56112">
    <property type="entry name" value="Protein kinase-like (PK-like)"/>
    <property type="match status" value="1"/>
</dbReference>
<reference evidence="14 15" key="1">
    <citation type="submission" date="2020-02" db="EMBL/GenBank/DDBJ databases">
        <title>A chromosome-scale genome assembly of the black bullhead catfish (Ameiurus melas).</title>
        <authorList>
            <person name="Wen M."/>
            <person name="Zham M."/>
            <person name="Cabau C."/>
            <person name="Klopp C."/>
            <person name="Donnadieu C."/>
            <person name="Roques C."/>
            <person name="Bouchez O."/>
            <person name="Lampietro C."/>
            <person name="Jouanno E."/>
            <person name="Herpin A."/>
            <person name="Louis A."/>
            <person name="Berthelot C."/>
            <person name="Parey E."/>
            <person name="Roest-Crollius H."/>
            <person name="Braasch I."/>
            <person name="Postlethwait J."/>
            <person name="Robinson-Rechavi M."/>
            <person name="Echchiki A."/>
            <person name="Begum T."/>
            <person name="Montfort J."/>
            <person name="Schartl M."/>
            <person name="Bobe J."/>
            <person name="Guiguen Y."/>
        </authorList>
    </citation>
    <scope>NUCLEOTIDE SEQUENCE [LARGE SCALE GENOMIC DNA]</scope>
    <source>
        <strain evidence="14">M_S1</strain>
        <tissue evidence="14">Blood</tissue>
    </source>
</reference>
<dbReference type="EMBL" id="JAAGNN010000002">
    <property type="protein sequence ID" value="KAF4093059.1"/>
    <property type="molecule type" value="Genomic_DNA"/>
</dbReference>
<evidence type="ECO:0000256" key="2">
    <source>
        <dbReference type="ARBA" id="ARBA00004496"/>
    </source>
</evidence>
<keyword evidence="6" id="KW-0597">Phosphoprotein</keyword>
<accession>A0A7J6BFH0</accession>
<dbReference type="InterPro" id="IPR011009">
    <property type="entry name" value="Kinase-like_dom_sf"/>
</dbReference>
<dbReference type="PROSITE" id="PS50011">
    <property type="entry name" value="PROTEIN_KINASE_DOM"/>
    <property type="match status" value="1"/>
</dbReference>
<evidence type="ECO:0000256" key="11">
    <source>
        <dbReference type="ARBA" id="ARBA00043123"/>
    </source>
</evidence>
<comment type="subunit">
    <text evidence="4">Component of a trimeric complex composed of STK11/LKB1, STRAD (STRADA or STRADB) and CAB39/MO25 (CAB39/MO25alpha or CAB39L/MO25beta): the complex tethers STK11/LKB1 in the cytoplasm and stimulates its catalytic activity.</text>
</comment>
<evidence type="ECO:0000256" key="1">
    <source>
        <dbReference type="ARBA" id="ARBA00004123"/>
    </source>
</evidence>
<dbReference type="PANTHER" id="PTHR48014:SF20">
    <property type="entry name" value="STE20-RELATED KINASE ADAPTER PROTEIN ALPHA"/>
    <property type="match status" value="1"/>
</dbReference>
<evidence type="ECO:0000256" key="6">
    <source>
        <dbReference type="ARBA" id="ARBA00022553"/>
    </source>
</evidence>
<dbReference type="GO" id="GO:0043539">
    <property type="term" value="F:protein serine/threonine kinase activator activity"/>
    <property type="evidence" value="ECO:0007669"/>
    <property type="project" value="InterPro"/>
</dbReference>
<evidence type="ECO:0000313" key="14">
    <source>
        <dbReference type="EMBL" id="KAF4093059.1"/>
    </source>
</evidence>
<keyword evidence="15" id="KW-1185">Reference proteome</keyword>
<organism evidence="14 15">
    <name type="scientific">Ameiurus melas</name>
    <name type="common">Black bullhead</name>
    <name type="synonym">Silurus melas</name>
    <dbReference type="NCBI Taxonomy" id="219545"/>
    <lineage>
        <taxon>Eukaryota</taxon>
        <taxon>Metazoa</taxon>
        <taxon>Chordata</taxon>
        <taxon>Craniata</taxon>
        <taxon>Vertebrata</taxon>
        <taxon>Euteleostomi</taxon>
        <taxon>Actinopterygii</taxon>
        <taxon>Neopterygii</taxon>
        <taxon>Teleostei</taxon>
        <taxon>Ostariophysi</taxon>
        <taxon>Siluriformes</taxon>
        <taxon>Ictaluridae</taxon>
        <taxon>Ameiurus</taxon>
    </lineage>
</organism>
<name>A0A7J6BFH0_AMEME</name>
<comment type="similarity">
    <text evidence="3">Belongs to the protein kinase superfamily. STE Ser/Thr protein kinase family. STE20 subfamily.</text>
</comment>
<gene>
    <name evidence="14" type="ORF">AMELA_G00028390</name>
</gene>
<dbReference type="GO" id="GO:0005524">
    <property type="term" value="F:ATP binding"/>
    <property type="evidence" value="ECO:0007669"/>
    <property type="project" value="InterPro"/>
</dbReference>
<keyword evidence="7" id="KW-0539">Nucleus</keyword>
<evidence type="ECO:0000256" key="3">
    <source>
        <dbReference type="ARBA" id="ARBA00008874"/>
    </source>
</evidence>
<sequence length="400" mass="44748">MSFLRWVSEKLSVESLRDLDLFGEQAQASPLRNAHEDSCESLSSLPYRDTMGTFLPDSSVYELLTVIGHGLEDLMTVNLARYKPTGERVTIRRIDMESCTNDMVKYLQEEIHVSKLFHHPSILPYKSIFISENELWVITPFMAYGSARDLISTHFTHGLNELTIAYILLGVLRALEYIHHNGYVHRSVKASHILISADGQVFLSGLRSIFSLIRHGQRARVDLQGYDFRSDIYSLGITACELANGHVPFKDMPATQMLLEKLNGTIPCLLDSSTIPAEELGMKSSRSGADSGICEGPGAGGARPTNGEPNPYSRTFSHHFHNFVELCLQRDPEKRPYASALIGHSFFKQIKRRPCDALPELLRPVSPLSSFECVRPQDPPSALASLESGLSHLDVDDWDF</sequence>
<evidence type="ECO:0000259" key="13">
    <source>
        <dbReference type="PROSITE" id="PS50011"/>
    </source>
</evidence>
<dbReference type="AlphaFoldDB" id="A0A7J6BFH0"/>
<dbReference type="GO" id="GO:0005737">
    <property type="term" value="C:cytoplasm"/>
    <property type="evidence" value="ECO:0007669"/>
    <property type="project" value="UniProtKB-SubCell"/>
</dbReference>
<evidence type="ECO:0000256" key="5">
    <source>
        <dbReference type="ARBA" id="ARBA00022490"/>
    </source>
</evidence>
<feature type="region of interest" description="Disordered" evidence="12">
    <location>
        <begin position="286"/>
        <end position="312"/>
    </location>
</feature>
<protein>
    <recommendedName>
        <fullName evidence="10">STE20-related kinase adapter protein alpha</fullName>
    </recommendedName>
    <alternativeName>
        <fullName evidence="11">STE20-related adapter protein</fullName>
    </alternativeName>
</protein>
<dbReference type="GO" id="GO:0006611">
    <property type="term" value="P:protein export from nucleus"/>
    <property type="evidence" value="ECO:0007669"/>
    <property type="project" value="TreeGrafter"/>
</dbReference>
<evidence type="ECO:0000256" key="4">
    <source>
        <dbReference type="ARBA" id="ARBA00011749"/>
    </source>
</evidence>
<comment type="subcellular location">
    <subcellularLocation>
        <location evidence="2">Cytoplasm</location>
    </subcellularLocation>
    <subcellularLocation>
        <location evidence="1">Nucleus</location>
    </subcellularLocation>
</comment>
<dbReference type="InterPro" id="IPR000719">
    <property type="entry name" value="Prot_kinase_dom"/>
</dbReference>
<dbReference type="Proteomes" id="UP000593565">
    <property type="component" value="Unassembled WGS sequence"/>
</dbReference>
<evidence type="ECO:0000256" key="9">
    <source>
        <dbReference type="ARBA" id="ARBA00034653"/>
    </source>
</evidence>
<dbReference type="GO" id="GO:0005634">
    <property type="term" value="C:nucleus"/>
    <property type="evidence" value="ECO:0007669"/>
    <property type="project" value="UniProtKB-SubCell"/>
</dbReference>
<evidence type="ECO:0000256" key="10">
    <source>
        <dbReference type="ARBA" id="ARBA00040462"/>
    </source>
</evidence>
<dbReference type="InterPro" id="IPR047173">
    <property type="entry name" value="STRAD_A/B-like"/>
</dbReference>
<dbReference type="Pfam" id="PF00069">
    <property type="entry name" value="Pkinase"/>
    <property type="match status" value="2"/>
</dbReference>
<comment type="function">
    <text evidence="9">Pseudokinase which, in complex with CAB39/MO25 (CAB39/MO25alpha or CAB39L/MO25beta), binds to and activates STK11/LKB1. Adopts a closed conformation typical of active protein kinases and binds STK11/LKB1 as a pseudosubstrate, promoting conformational change of STK11/LKB1 in an active conformation.</text>
</comment>
<dbReference type="PANTHER" id="PTHR48014">
    <property type="entry name" value="SERINE/THREONINE-PROTEIN KINASE FRAY2"/>
    <property type="match status" value="1"/>
</dbReference>
<comment type="caution">
    <text evidence="14">The sequence shown here is derived from an EMBL/GenBank/DDBJ whole genome shotgun (WGS) entry which is preliminary data.</text>
</comment>
<evidence type="ECO:0000256" key="8">
    <source>
        <dbReference type="ARBA" id="ARBA00023306"/>
    </source>
</evidence>
<proteinExistence type="inferred from homology"/>
<dbReference type="GO" id="GO:0004672">
    <property type="term" value="F:protein kinase activity"/>
    <property type="evidence" value="ECO:0007669"/>
    <property type="project" value="InterPro"/>
</dbReference>
<dbReference type="FunFam" id="3.30.200.20:FF:000130">
    <property type="entry name" value="STE20-related kinase adapter protein alpha"/>
    <property type="match status" value="1"/>
</dbReference>
<dbReference type="GO" id="GO:1902554">
    <property type="term" value="C:serine/threonine protein kinase complex"/>
    <property type="evidence" value="ECO:0007669"/>
    <property type="project" value="TreeGrafter"/>
</dbReference>
<feature type="domain" description="Protein kinase" evidence="13">
    <location>
        <begin position="61"/>
        <end position="347"/>
    </location>
</feature>
<evidence type="ECO:0000313" key="15">
    <source>
        <dbReference type="Proteomes" id="UP000593565"/>
    </source>
</evidence>